<dbReference type="InterPro" id="IPR013517">
    <property type="entry name" value="FG-GAP"/>
</dbReference>
<dbReference type="AlphaFoldDB" id="A0AAU2V4P9"/>
<evidence type="ECO:0000256" key="1">
    <source>
        <dbReference type="ARBA" id="ARBA00022729"/>
    </source>
</evidence>
<dbReference type="EMBL" id="CP108318">
    <property type="protein sequence ID" value="WTW62417.1"/>
    <property type="molecule type" value="Genomic_DNA"/>
</dbReference>
<protein>
    <submittedName>
        <fullName evidence="3">VCBS repeat-containing protein</fullName>
    </submittedName>
</protein>
<dbReference type="PANTHER" id="PTHR44103:SF1">
    <property type="entry name" value="PROPROTEIN CONVERTASE P"/>
    <property type="match status" value="1"/>
</dbReference>
<name>A0AAU2V4P9_9ACTN</name>
<evidence type="ECO:0000313" key="3">
    <source>
        <dbReference type="EMBL" id="WTW62417.1"/>
    </source>
</evidence>
<sequence length="553" mass="57714">MRNTLMSRRARRIAACTAIAVAAGTLLSTPALADTKGPGAPKAAATTKAKPRFDWDKDGLGEIVRNGSIGYPDNYLLQASAKSEDKPFPLLVGADLVGAQQLITPGDLNGNGMPELITVSTDGTLKLFADANSGPYSAIWTSTGWNAYNKIVAAGDLTGDGKNDLLARTHNGDLHLFPGTGDLKAPFGERIKVPDSWSDFDQIVGVSDSNGDGIGDVYARNRTDDLVFFAGTGKVGQPFEPGVKLGAGWHAYNQLLSADDRDGDGLSDLLARNLDGDLYLYRANGQGGFAAPVKYRSGWNDADVIAGIGGQAAFGNKFLTGRDAEGRISGRYATNNGQFSSPSAPGTPDKDAIGRVNSLDGSGIATWLTLTGGHLLTNGFNAVHGDLGAGWDAYTSITGPGDLNGDGHGDLLARDKTGDLWLYPGDGSAKKFGDRIRVGDDWKAYNKILGSGDVNGDGRADVLARADDGHLYLFPGTGNGNAPFGARQDLGGGWNGYTMMATVADASGDGTTDLIAVDASGQGYRYDGQGAYGGKFKPRASLGGGWNIYKELL</sequence>
<accession>A0AAU2V4P9</accession>
<evidence type="ECO:0000256" key="2">
    <source>
        <dbReference type="SAM" id="SignalP"/>
    </source>
</evidence>
<dbReference type="Gene3D" id="2.130.10.130">
    <property type="entry name" value="Integrin alpha, N-terminal"/>
    <property type="match status" value="1"/>
</dbReference>
<dbReference type="InterPro" id="IPR028994">
    <property type="entry name" value="Integrin_alpha_N"/>
</dbReference>
<dbReference type="PANTHER" id="PTHR44103">
    <property type="entry name" value="PROPROTEIN CONVERTASE P"/>
    <property type="match status" value="1"/>
</dbReference>
<keyword evidence="1 2" id="KW-0732">Signal</keyword>
<proteinExistence type="predicted"/>
<dbReference type="Pfam" id="PF13517">
    <property type="entry name" value="FG-GAP_3"/>
    <property type="match status" value="2"/>
</dbReference>
<dbReference type="SUPFAM" id="SSF69318">
    <property type="entry name" value="Integrin alpha N-terminal domain"/>
    <property type="match status" value="2"/>
</dbReference>
<feature type="signal peptide" evidence="2">
    <location>
        <begin position="1"/>
        <end position="33"/>
    </location>
</feature>
<reference evidence="3" key="1">
    <citation type="submission" date="2022-10" db="EMBL/GenBank/DDBJ databases">
        <title>The complete genomes of actinobacterial strains from the NBC collection.</title>
        <authorList>
            <person name="Joergensen T.S."/>
            <person name="Alvarez Arevalo M."/>
            <person name="Sterndorff E.B."/>
            <person name="Faurdal D."/>
            <person name="Vuksanovic O."/>
            <person name="Mourched A.-S."/>
            <person name="Charusanti P."/>
            <person name="Shaw S."/>
            <person name="Blin K."/>
            <person name="Weber T."/>
        </authorList>
    </citation>
    <scope>NUCLEOTIDE SEQUENCE</scope>
    <source>
        <strain evidence="3">NBC_00003</strain>
    </source>
</reference>
<organism evidence="3">
    <name type="scientific">Streptomyces sp. NBC_00003</name>
    <dbReference type="NCBI Taxonomy" id="2903608"/>
    <lineage>
        <taxon>Bacteria</taxon>
        <taxon>Bacillati</taxon>
        <taxon>Actinomycetota</taxon>
        <taxon>Actinomycetes</taxon>
        <taxon>Kitasatosporales</taxon>
        <taxon>Streptomycetaceae</taxon>
        <taxon>Streptomyces</taxon>
    </lineage>
</organism>
<feature type="chain" id="PRO_5043323223" evidence="2">
    <location>
        <begin position="34"/>
        <end position="553"/>
    </location>
</feature>
<gene>
    <name evidence="3" type="ORF">OG549_18130</name>
</gene>